<keyword evidence="2" id="KW-0863">Zinc-finger</keyword>
<organism evidence="6 7">
    <name type="scientific">Ameiurus melas</name>
    <name type="common">Black bullhead</name>
    <name type="synonym">Silurus melas</name>
    <dbReference type="NCBI Taxonomy" id="219545"/>
    <lineage>
        <taxon>Eukaryota</taxon>
        <taxon>Metazoa</taxon>
        <taxon>Chordata</taxon>
        <taxon>Craniata</taxon>
        <taxon>Vertebrata</taxon>
        <taxon>Euteleostomi</taxon>
        <taxon>Actinopterygii</taxon>
        <taxon>Neopterygii</taxon>
        <taxon>Teleostei</taxon>
        <taxon>Ostariophysi</taxon>
        <taxon>Siluriformes</taxon>
        <taxon>Ictaluridae</taxon>
        <taxon>Ameiurus</taxon>
    </lineage>
</organism>
<comment type="caution">
    <text evidence="6">The sequence shown here is derived from an EMBL/GenBank/DDBJ whole genome shotgun (WGS) entry which is preliminary data.</text>
</comment>
<evidence type="ECO:0000259" key="5">
    <source>
        <dbReference type="Pfam" id="PF25600"/>
    </source>
</evidence>
<sequence length="119" mass="14101">MISSMEKTRSEVTELIRGQEKAELSRAERLLEQLKQEIADLQRRVTELEQLSHTDDHIHFLQEIKFLVSSRHFPEIVRPRFQSDLREDSRSISVNQHLLFDGVRKSLSALKKRLEEFCQ</sequence>
<evidence type="ECO:0000313" key="7">
    <source>
        <dbReference type="Proteomes" id="UP000593565"/>
    </source>
</evidence>
<keyword evidence="4" id="KW-0175">Coiled coil</keyword>
<dbReference type="PANTHER" id="PTHR25465">
    <property type="entry name" value="B-BOX DOMAIN CONTAINING"/>
    <property type="match status" value="1"/>
</dbReference>
<evidence type="ECO:0000256" key="2">
    <source>
        <dbReference type="ARBA" id="ARBA00022771"/>
    </source>
</evidence>
<dbReference type="PANTHER" id="PTHR25465:SF5">
    <property type="entry name" value="E3 UBIQUITIN_ISG15 LIGASE TRIM25-RELATED"/>
    <property type="match status" value="1"/>
</dbReference>
<accession>A0A7J6BC50</accession>
<keyword evidence="7" id="KW-1185">Reference proteome</keyword>
<protein>
    <recommendedName>
        <fullName evidence="5">TRIM8/14/16/25/29/45/65 coiled-coil region domain-containing protein</fullName>
    </recommendedName>
</protein>
<dbReference type="Pfam" id="PF25600">
    <property type="entry name" value="TRIM_CC"/>
    <property type="match status" value="1"/>
</dbReference>
<feature type="coiled-coil region" evidence="4">
    <location>
        <begin position="17"/>
        <end position="51"/>
    </location>
</feature>
<reference evidence="6 7" key="1">
    <citation type="submission" date="2020-02" db="EMBL/GenBank/DDBJ databases">
        <title>A chromosome-scale genome assembly of the black bullhead catfish (Ameiurus melas).</title>
        <authorList>
            <person name="Wen M."/>
            <person name="Zham M."/>
            <person name="Cabau C."/>
            <person name="Klopp C."/>
            <person name="Donnadieu C."/>
            <person name="Roques C."/>
            <person name="Bouchez O."/>
            <person name="Lampietro C."/>
            <person name="Jouanno E."/>
            <person name="Herpin A."/>
            <person name="Louis A."/>
            <person name="Berthelot C."/>
            <person name="Parey E."/>
            <person name="Roest-Crollius H."/>
            <person name="Braasch I."/>
            <person name="Postlethwait J."/>
            <person name="Robinson-Rechavi M."/>
            <person name="Echchiki A."/>
            <person name="Begum T."/>
            <person name="Montfort J."/>
            <person name="Schartl M."/>
            <person name="Bobe J."/>
            <person name="Guiguen Y."/>
        </authorList>
    </citation>
    <scope>NUCLEOTIDE SEQUENCE [LARGE SCALE GENOMIC DNA]</scope>
    <source>
        <strain evidence="6">M_S1</strain>
        <tissue evidence="6">Blood</tissue>
    </source>
</reference>
<gene>
    <name evidence="6" type="ORF">AMELA_G00016560</name>
</gene>
<evidence type="ECO:0000256" key="3">
    <source>
        <dbReference type="ARBA" id="ARBA00022833"/>
    </source>
</evidence>
<feature type="non-terminal residue" evidence="6">
    <location>
        <position position="1"/>
    </location>
</feature>
<evidence type="ECO:0000256" key="1">
    <source>
        <dbReference type="ARBA" id="ARBA00022723"/>
    </source>
</evidence>
<dbReference type="GO" id="GO:0008270">
    <property type="term" value="F:zinc ion binding"/>
    <property type="evidence" value="ECO:0007669"/>
    <property type="project" value="UniProtKB-KW"/>
</dbReference>
<evidence type="ECO:0000256" key="4">
    <source>
        <dbReference type="SAM" id="Coils"/>
    </source>
</evidence>
<dbReference type="EMBL" id="JAAGNN010000002">
    <property type="protein sequence ID" value="KAF4092057.1"/>
    <property type="molecule type" value="Genomic_DNA"/>
</dbReference>
<keyword evidence="3" id="KW-0862">Zinc</keyword>
<dbReference type="InterPro" id="IPR058030">
    <property type="entry name" value="TRIM8/14/16/25/29/45/65_CC"/>
</dbReference>
<dbReference type="InterPro" id="IPR051051">
    <property type="entry name" value="E3_ubiq-ligase_TRIM/RNF"/>
</dbReference>
<dbReference type="AlphaFoldDB" id="A0A7J6BC50"/>
<proteinExistence type="predicted"/>
<keyword evidence="1" id="KW-0479">Metal-binding</keyword>
<name>A0A7J6BC50_AMEME</name>
<evidence type="ECO:0000313" key="6">
    <source>
        <dbReference type="EMBL" id="KAF4092057.1"/>
    </source>
</evidence>
<feature type="domain" description="TRIM8/14/16/25/29/45/65 coiled-coil region" evidence="5">
    <location>
        <begin position="1"/>
        <end position="119"/>
    </location>
</feature>
<dbReference type="Proteomes" id="UP000593565">
    <property type="component" value="Unassembled WGS sequence"/>
</dbReference>